<sequence length="526" mass="60018">MQTQHIGIIDMGSNSIRFVIYQVDSSACYREIQNLKVAARLSTFIDEKQNMSNEGIKVILNTLKRFELVAKDYEFTALRGVATAAVRNASNRDEILAEIKKHSRFPIEILDESAEAYYGYLAVTNATSFNEGVTIDIGGGSTEITYFENRELLYSHSFPFGAVTLKQTFVAGDTPTKEEMKKIREYIRDALYSLPWLKNKEVPLIGIGGTARNTALVHQARINYPLSGLHQYQMNLTAITKVRDYLSTLSIKKREKVDGLSKDRADIIIPAMSVFEECLTYMNSHNFHISYRGLRDGLFYEHLLGNIDVTHFPNVVEESFYQFTHNYQLNREHQHRIGVLSAFLLNELFQHHSNSKSTVSENDMNLLKRGASVFYIGRKVDPESASQHSFYLLANQSIDGFTHKERLATAFLASFKSKSQLKIFANNLSDFLSKDELKKYELLGSILRFAYGLNISGRNIVSRLEVSHLTKTALYLTAYHDGDAYFEAFEAGKYKKHLEKALKKTIHLDFIDESRESDEFRPAKSF</sequence>
<dbReference type="CDD" id="cd24052">
    <property type="entry name" value="ASKHA_NBD_HpPPX-GppA-like"/>
    <property type="match status" value="1"/>
</dbReference>
<comment type="caution">
    <text evidence="5">The sequence shown here is derived from an EMBL/GenBank/DDBJ whole genome shotgun (WGS) entry which is preliminary data.</text>
</comment>
<dbReference type="Proteomes" id="UP000199318">
    <property type="component" value="Unassembled WGS sequence"/>
</dbReference>
<evidence type="ECO:0000256" key="2">
    <source>
        <dbReference type="ARBA" id="ARBA00022801"/>
    </source>
</evidence>
<dbReference type="EMBL" id="FOGV01000006">
    <property type="protein sequence ID" value="SER81357.1"/>
    <property type="molecule type" value="Genomic_DNA"/>
</dbReference>
<dbReference type="Gene3D" id="1.10.3210.10">
    <property type="entry name" value="Hypothetical protein af1432"/>
    <property type="match status" value="1"/>
</dbReference>
<dbReference type="RefSeq" id="WP_245729751.1">
    <property type="nucleotide sequence ID" value="NZ_FOGV01000006.1"/>
</dbReference>
<dbReference type="PIRSF" id="PIRSF001267">
    <property type="entry name" value="Pyrophosphatase_GppA_Ppx"/>
    <property type="match status" value="1"/>
</dbReference>
<dbReference type="Pfam" id="PF02541">
    <property type="entry name" value="Ppx-GppA"/>
    <property type="match status" value="1"/>
</dbReference>
<dbReference type="InterPro" id="IPR030673">
    <property type="entry name" value="PyroPPase_GppA_Ppx"/>
</dbReference>
<evidence type="ECO:0000313" key="6">
    <source>
        <dbReference type="Proteomes" id="UP000199318"/>
    </source>
</evidence>
<comment type="similarity">
    <text evidence="1">Belongs to the GppA/Ppx family.</text>
</comment>
<keyword evidence="6" id="KW-1185">Reference proteome</keyword>
<evidence type="ECO:0000256" key="1">
    <source>
        <dbReference type="ARBA" id="ARBA00007125"/>
    </source>
</evidence>
<evidence type="ECO:0000313" key="5">
    <source>
        <dbReference type="EMBL" id="SER81357.1"/>
    </source>
</evidence>
<evidence type="ECO:0000259" key="3">
    <source>
        <dbReference type="Pfam" id="PF02541"/>
    </source>
</evidence>
<dbReference type="Pfam" id="PF21447">
    <property type="entry name" value="Ppx-GppA_III"/>
    <property type="match status" value="1"/>
</dbReference>
<dbReference type="STRING" id="1464123.SAMN05444126_10693"/>
<dbReference type="AlphaFoldDB" id="A0A1H9S8M7"/>
<dbReference type="Gene3D" id="3.30.420.150">
    <property type="entry name" value="Exopolyphosphatase. Domain 2"/>
    <property type="match status" value="1"/>
</dbReference>
<dbReference type="InterPro" id="IPR003695">
    <property type="entry name" value="Ppx_GppA_N"/>
</dbReference>
<dbReference type="PANTHER" id="PTHR30005">
    <property type="entry name" value="EXOPOLYPHOSPHATASE"/>
    <property type="match status" value="1"/>
</dbReference>
<dbReference type="Gene3D" id="3.30.420.40">
    <property type="match status" value="1"/>
</dbReference>
<dbReference type="GO" id="GO:0006357">
    <property type="term" value="P:regulation of transcription by RNA polymerase II"/>
    <property type="evidence" value="ECO:0007669"/>
    <property type="project" value="TreeGrafter"/>
</dbReference>
<dbReference type="SUPFAM" id="SSF109604">
    <property type="entry name" value="HD-domain/PDEase-like"/>
    <property type="match status" value="1"/>
</dbReference>
<dbReference type="InterPro" id="IPR050273">
    <property type="entry name" value="GppA/Ppx_hydrolase"/>
</dbReference>
<organism evidence="5 6">
    <name type="scientific">Salisediminibacterium halotolerans</name>
    <dbReference type="NCBI Taxonomy" id="517425"/>
    <lineage>
        <taxon>Bacteria</taxon>
        <taxon>Bacillati</taxon>
        <taxon>Bacillota</taxon>
        <taxon>Bacilli</taxon>
        <taxon>Bacillales</taxon>
        <taxon>Bacillaceae</taxon>
        <taxon>Salisediminibacterium</taxon>
    </lineage>
</organism>
<gene>
    <name evidence="5" type="ORF">SAMN05444126_10693</name>
</gene>
<dbReference type="PANTHER" id="PTHR30005:SF0">
    <property type="entry name" value="RETROGRADE REGULATION PROTEIN 2"/>
    <property type="match status" value="1"/>
</dbReference>
<feature type="domain" description="Ppx/GppA phosphatase C-terminal" evidence="4">
    <location>
        <begin position="318"/>
        <end position="466"/>
    </location>
</feature>
<reference evidence="6" key="1">
    <citation type="submission" date="2016-10" db="EMBL/GenBank/DDBJ databases">
        <authorList>
            <person name="de Groot N.N."/>
        </authorList>
    </citation>
    <scope>NUCLEOTIDE SEQUENCE [LARGE SCALE GENOMIC DNA]</scope>
    <source>
        <strain evidence="6">10nlg</strain>
    </source>
</reference>
<keyword evidence="2" id="KW-0378">Hydrolase</keyword>
<dbReference type="InterPro" id="IPR048950">
    <property type="entry name" value="Ppx_GppA_C"/>
</dbReference>
<dbReference type="SUPFAM" id="SSF53067">
    <property type="entry name" value="Actin-like ATPase domain"/>
    <property type="match status" value="2"/>
</dbReference>
<feature type="domain" description="Ppx/GppA phosphatase N-terminal" evidence="3">
    <location>
        <begin position="19"/>
        <end position="304"/>
    </location>
</feature>
<protein>
    <submittedName>
        <fullName evidence="5">Exopolyphosphatase / guanosine-5'-triphosphate,3'-diphosphate pyrophosphatase</fullName>
    </submittedName>
</protein>
<dbReference type="GO" id="GO:0016787">
    <property type="term" value="F:hydrolase activity"/>
    <property type="evidence" value="ECO:0007669"/>
    <property type="project" value="UniProtKB-KW"/>
</dbReference>
<evidence type="ECO:0000259" key="4">
    <source>
        <dbReference type="Pfam" id="PF21447"/>
    </source>
</evidence>
<accession>A0A1H9S8M7</accession>
<proteinExistence type="inferred from homology"/>
<name>A0A1H9S8M7_9BACI</name>
<dbReference type="InterPro" id="IPR043129">
    <property type="entry name" value="ATPase_NBD"/>
</dbReference>